<name>A0A1Q8YBK7_9BURK</name>
<comment type="caution">
    <text evidence="1">The sequence shown here is derived from an EMBL/GenBank/DDBJ whole genome shotgun (WGS) entry which is preliminary data.</text>
</comment>
<protein>
    <submittedName>
        <fullName evidence="1">Uncharacterized protein</fullName>
    </submittedName>
</protein>
<proteinExistence type="predicted"/>
<keyword evidence="2" id="KW-1185">Reference proteome</keyword>
<reference evidence="1 2" key="1">
    <citation type="submission" date="2017-01" db="EMBL/GenBank/DDBJ databases">
        <title>Genome sequence of Rhodoferax antarcticus ANT.BR, a psychrophilic purple nonsulfur bacterium from an Antarctic microbial mat.</title>
        <authorList>
            <person name="Baker J."/>
            <person name="Riester C."/>
            <person name="Skinner B."/>
            <person name="Newell A."/>
            <person name="Swingley W."/>
            <person name="Madigan M."/>
            <person name="Jung D."/>
            <person name="Asao M."/>
            <person name="Chen M."/>
            <person name="Loughlin P."/>
            <person name="Pan H."/>
            <person name="Lin S."/>
            <person name="Li N."/>
            <person name="Shaw J."/>
            <person name="Prado M."/>
            <person name="Sherman C."/>
            <person name="Li X."/>
            <person name="Tang J."/>
            <person name="Blankenship R."/>
            <person name="Zhao T."/>
            <person name="Touchman J."/>
            <person name="Sattley M."/>
        </authorList>
    </citation>
    <scope>NUCLEOTIDE SEQUENCE [LARGE SCALE GENOMIC DNA]</scope>
    <source>
        <strain evidence="1 2">ANT.BR</strain>
    </source>
</reference>
<dbReference type="EMBL" id="MSYM01000017">
    <property type="protein sequence ID" value="OLP05365.1"/>
    <property type="molecule type" value="Genomic_DNA"/>
</dbReference>
<sequence length="52" mass="6100">MRFTYLFHDPKKDYIEVVHALAVYSTHFQMNKLRNENIQIHGPHQAGFGSVL</sequence>
<gene>
    <name evidence="1" type="ORF">BLL52_3491</name>
</gene>
<organism evidence="1 2">
    <name type="scientific">Rhodoferax antarcticus ANT.BR</name>
    <dbReference type="NCBI Taxonomy" id="1111071"/>
    <lineage>
        <taxon>Bacteria</taxon>
        <taxon>Pseudomonadati</taxon>
        <taxon>Pseudomonadota</taxon>
        <taxon>Betaproteobacteria</taxon>
        <taxon>Burkholderiales</taxon>
        <taxon>Comamonadaceae</taxon>
        <taxon>Rhodoferax</taxon>
    </lineage>
</organism>
<dbReference type="AlphaFoldDB" id="A0A1Q8YBK7"/>
<evidence type="ECO:0000313" key="2">
    <source>
        <dbReference type="Proteomes" id="UP000185911"/>
    </source>
</evidence>
<dbReference type="Proteomes" id="UP000185911">
    <property type="component" value="Unassembled WGS sequence"/>
</dbReference>
<accession>A0A1Q8YBK7</accession>
<evidence type="ECO:0000313" key="1">
    <source>
        <dbReference type="EMBL" id="OLP05365.1"/>
    </source>
</evidence>